<name>A0ABR0AGC3_9CRUS</name>
<dbReference type="EMBL" id="JAOYFB010000037">
    <property type="protein sequence ID" value="KAK4024085.1"/>
    <property type="molecule type" value="Genomic_DNA"/>
</dbReference>
<evidence type="ECO:0000256" key="1">
    <source>
        <dbReference type="SAM" id="MobiDB-lite"/>
    </source>
</evidence>
<gene>
    <name evidence="2" type="ORF">OUZ56_009475</name>
</gene>
<evidence type="ECO:0000313" key="2">
    <source>
        <dbReference type="EMBL" id="KAK4024085.1"/>
    </source>
</evidence>
<sequence length="108" mass="12074">MENRGAVSSPSSLYYIRYVAKPFLQPNHYDEGNCVESPPTTPQKTTVIPRSKPSTSTWQQGNRVQFISNNSYSTGRQSTVRNSASTQVERKAPCSPNDSLQQKPKKQP</sequence>
<keyword evidence="3" id="KW-1185">Reference proteome</keyword>
<evidence type="ECO:0000313" key="3">
    <source>
        <dbReference type="Proteomes" id="UP001234178"/>
    </source>
</evidence>
<comment type="caution">
    <text evidence="2">The sequence shown here is derived from an EMBL/GenBank/DDBJ whole genome shotgun (WGS) entry which is preliminary data.</text>
</comment>
<dbReference type="Proteomes" id="UP001234178">
    <property type="component" value="Unassembled WGS sequence"/>
</dbReference>
<organism evidence="2 3">
    <name type="scientific">Daphnia magna</name>
    <dbReference type="NCBI Taxonomy" id="35525"/>
    <lineage>
        <taxon>Eukaryota</taxon>
        <taxon>Metazoa</taxon>
        <taxon>Ecdysozoa</taxon>
        <taxon>Arthropoda</taxon>
        <taxon>Crustacea</taxon>
        <taxon>Branchiopoda</taxon>
        <taxon>Diplostraca</taxon>
        <taxon>Cladocera</taxon>
        <taxon>Anomopoda</taxon>
        <taxon>Daphniidae</taxon>
        <taxon>Daphnia</taxon>
    </lineage>
</organism>
<reference evidence="2 3" key="1">
    <citation type="journal article" date="2023" name="Nucleic Acids Res.">
        <title>The hologenome of Daphnia magna reveals possible DNA methylation and microbiome-mediated evolution of the host genome.</title>
        <authorList>
            <person name="Chaturvedi A."/>
            <person name="Li X."/>
            <person name="Dhandapani V."/>
            <person name="Marshall H."/>
            <person name="Kissane S."/>
            <person name="Cuenca-Cambronero M."/>
            <person name="Asole G."/>
            <person name="Calvet F."/>
            <person name="Ruiz-Romero M."/>
            <person name="Marangio P."/>
            <person name="Guigo R."/>
            <person name="Rago D."/>
            <person name="Mirbahai L."/>
            <person name="Eastwood N."/>
            <person name="Colbourne J.K."/>
            <person name="Zhou J."/>
            <person name="Mallon E."/>
            <person name="Orsini L."/>
        </authorList>
    </citation>
    <scope>NUCLEOTIDE SEQUENCE [LARGE SCALE GENOMIC DNA]</scope>
    <source>
        <strain evidence="2">LRV0_1</strain>
    </source>
</reference>
<proteinExistence type="predicted"/>
<protein>
    <submittedName>
        <fullName evidence="2">Uncharacterized protein</fullName>
    </submittedName>
</protein>
<accession>A0ABR0AGC3</accession>
<feature type="region of interest" description="Disordered" evidence="1">
    <location>
        <begin position="30"/>
        <end position="108"/>
    </location>
</feature>
<feature type="compositionally biased region" description="Polar residues" evidence="1">
    <location>
        <begin position="42"/>
        <end position="87"/>
    </location>
</feature>